<comment type="caution">
    <text evidence="2">The sequence shown here is derived from an EMBL/GenBank/DDBJ whole genome shotgun (WGS) entry which is preliminary data.</text>
</comment>
<feature type="compositionally biased region" description="Acidic residues" evidence="1">
    <location>
        <begin position="100"/>
        <end position="117"/>
    </location>
</feature>
<dbReference type="Proteomes" id="UP000723463">
    <property type="component" value="Unassembled WGS sequence"/>
</dbReference>
<name>A0A9P6EW86_9FUNG</name>
<reference evidence="2" key="1">
    <citation type="journal article" date="2020" name="Fungal Divers.">
        <title>Resolving the Mortierellaceae phylogeny through synthesis of multi-gene phylogenetics and phylogenomics.</title>
        <authorList>
            <person name="Vandepol N."/>
            <person name="Liber J."/>
            <person name="Desiro A."/>
            <person name="Na H."/>
            <person name="Kennedy M."/>
            <person name="Barry K."/>
            <person name="Grigoriev I.V."/>
            <person name="Miller A.N."/>
            <person name="O'Donnell K."/>
            <person name="Stajich J.E."/>
            <person name="Bonito G."/>
        </authorList>
    </citation>
    <scope>NUCLEOTIDE SEQUENCE</scope>
    <source>
        <strain evidence="2">NRRL 2591</strain>
    </source>
</reference>
<organism evidence="2 3">
    <name type="scientific">Mortierella hygrophila</name>
    <dbReference type="NCBI Taxonomy" id="979708"/>
    <lineage>
        <taxon>Eukaryota</taxon>
        <taxon>Fungi</taxon>
        <taxon>Fungi incertae sedis</taxon>
        <taxon>Mucoromycota</taxon>
        <taxon>Mortierellomycotina</taxon>
        <taxon>Mortierellomycetes</taxon>
        <taxon>Mortierellales</taxon>
        <taxon>Mortierellaceae</taxon>
        <taxon>Mortierella</taxon>
    </lineage>
</organism>
<feature type="non-terminal residue" evidence="2">
    <location>
        <position position="283"/>
    </location>
</feature>
<gene>
    <name evidence="2" type="ORF">EC957_011757</name>
</gene>
<dbReference type="AlphaFoldDB" id="A0A9P6EW86"/>
<evidence type="ECO:0000256" key="1">
    <source>
        <dbReference type="SAM" id="MobiDB-lite"/>
    </source>
</evidence>
<feature type="region of interest" description="Disordered" evidence="1">
    <location>
        <begin position="1"/>
        <end position="196"/>
    </location>
</feature>
<accession>A0A9P6EW86</accession>
<dbReference type="EMBL" id="JAAAXW010000858">
    <property type="protein sequence ID" value="KAF9536268.1"/>
    <property type="molecule type" value="Genomic_DNA"/>
</dbReference>
<feature type="compositionally biased region" description="Polar residues" evidence="1">
    <location>
        <begin position="86"/>
        <end position="95"/>
    </location>
</feature>
<evidence type="ECO:0000313" key="3">
    <source>
        <dbReference type="Proteomes" id="UP000723463"/>
    </source>
</evidence>
<feature type="compositionally biased region" description="Pro residues" evidence="1">
    <location>
        <begin position="171"/>
        <end position="187"/>
    </location>
</feature>
<evidence type="ECO:0000313" key="2">
    <source>
        <dbReference type="EMBL" id="KAF9536268.1"/>
    </source>
</evidence>
<protein>
    <submittedName>
        <fullName evidence="2">Uncharacterized protein</fullName>
    </submittedName>
</protein>
<keyword evidence="3" id="KW-1185">Reference proteome</keyword>
<sequence>MHNQPPNSPNQDSSRPASGRRSTGVKTVVRSRARDQRAREGSVADHQQPQAPTGDLTSRLDQAEGSSNRNSGILTQSVRFDPESIHSASTPISVGSASDPESEEESAEDDEDEEYDADATRTSISVPEDLDGSEQGEVVPETPHEDFEEEQQDVEGFGGPDVINVDLDPTGPIPRWPQAPAPAPSPRPSNTVLGKRERSLDLADYYYERLKSSYADEESEVNRARSLGVETPQGREALERATWKRRETRDLRQELRVWVTPLSRPLDPNVAAVSKTLEGLSVT</sequence>
<proteinExistence type="predicted"/>
<feature type="compositionally biased region" description="Polar residues" evidence="1">
    <location>
        <begin position="1"/>
        <end position="25"/>
    </location>
</feature>
<feature type="compositionally biased region" description="Polar residues" evidence="1">
    <location>
        <begin position="45"/>
        <end position="78"/>
    </location>
</feature>
<feature type="compositionally biased region" description="Basic and acidic residues" evidence="1">
    <location>
        <begin position="32"/>
        <end position="43"/>
    </location>
</feature>